<reference evidence="10" key="2">
    <citation type="journal article" date="2021" name="PeerJ">
        <title>Extensive microbial diversity within the chicken gut microbiome revealed by metagenomics and culture.</title>
        <authorList>
            <person name="Gilroy R."/>
            <person name="Ravi A."/>
            <person name="Getino M."/>
            <person name="Pursley I."/>
            <person name="Horton D.L."/>
            <person name="Alikhan N.F."/>
            <person name="Baker D."/>
            <person name="Gharbi K."/>
            <person name="Hall N."/>
            <person name="Watson M."/>
            <person name="Adriaenssens E.M."/>
            <person name="Foster-Nyarko E."/>
            <person name="Jarju S."/>
            <person name="Secka A."/>
            <person name="Antonio M."/>
            <person name="Oren A."/>
            <person name="Chaudhuri R.R."/>
            <person name="La Ragione R."/>
            <person name="Hildebrand F."/>
            <person name="Pallen M.J."/>
        </authorList>
    </citation>
    <scope>NUCLEOTIDE SEQUENCE</scope>
    <source>
        <strain evidence="10">CHK147-3167</strain>
    </source>
</reference>
<feature type="binding site" evidence="9">
    <location>
        <position position="95"/>
    </location>
    <ligand>
        <name>S-adenosyl-L-methionine</name>
        <dbReference type="ChEBI" id="CHEBI:59789"/>
    </ligand>
</feature>
<proteinExistence type="inferred from homology"/>
<dbReference type="FunFam" id="3.40.50.150:FF:000035">
    <property type="entry name" value="tRNA (guanine-N(7)-)-methyltransferase"/>
    <property type="match status" value="1"/>
</dbReference>
<evidence type="ECO:0000256" key="1">
    <source>
        <dbReference type="ARBA" id="ARBA00000142"/>
    </source>
</evidence>
<protein>
    <recommendedName>
        <fullName evidence="9">tRNA (guanine-N(7)-)-methyltransferase</fullName>
        <ecNumber evidence="9">2.1.1.33</ecNumber>
    </recommendedName>
    <alternativeName>
        <fullName evidence="9">tRNA (guanine(46)-N(7))-methyltransferase</fullName>
    </alternativeName>
    <alternativeName>
        <fullName evidence="9">tRNA(m7G46)-methyltransferase</fullName>
    </alternativeName>
</protein>
<keyword evidence="3 9" id="KW-0489">Methyltransferase</keyword>
<dbReference type="SUPFAM" id="SSF53335">
    <property type="entry name" value="S-adenosyl-L-methionine-dependent methyltransferases"/>
    <property type="match status" value="1"/>
</dbReference>
<evidence type="ECO:0000256" key="5">
    <source>
        <dbReference type="ARBA" id="ARBA00022691"/>
    </source>
</evidence>
<comment type="similarity">
    <text evidence="8 9">Belongs to the class I-like SAM-binding methyltransferase superfamily. TrmB family.</text>
</comment>
<dbReference type="EMBL" id="DVFV01000028">
    <property type="protein sequence ID" value="HIQ90264.1"/>
    <property type="molecule type" value="Genomic_DNA"/>
</dbReference>
<evidence type="ECO:0000256" key="9">
    <source>
        <dbReference type="HAMAP-Rule" id="MF_01057"/>
    </source>
</evidence>
<accession>A0A9D0ZQ00</accession>
<dbReference type="PANTHER" id="PTHR23417">
    <property type="entry name" value="3-DEOXY-D-MANNO-OCTULOSONIC-ACID TRANSFERASE/TRNA GUANINE-N 7 - -METHYLTRANSFERASE"/>
    <property type="match status" value="1"/>
</dbReference>
<feature type="binding site" evidence="9">
    <location>
        <position position="68"/>
    </location>
    <ligand>
        <name>S-adenosyl-L-methionine</name>
        <dbReference type="ChEBI" id="CHEBI:59789"/>
    </ligand>
</feature>
<dbReference type="GO" id="GO:0008176">
    <property type="term" value="F:tRNA (guanine(46)-N7)-methyltransferase activity"/>
    <property type="evidence" value="ECO:0007669"/>
    <property type="project" value="UniProtKB-UniRule"/>
</dbReference>
<evidence type="ECO:0000256" key="8">
    <source>
        <dbReference type="ARBA" id="ARBA00060767"/>
    </source>
</evidence>
<comment type="pathway">
    <text evidence="7 9">tRNA modification; N(7)-methylguanine-tRNA biosynthesis.</text>
</comment>
<keyword evidence="5 9" id="KW-0949">S-adenosyl-L-methionine</keyword>
<gene>
    <name evidence="9 10" type="primary">trmB</name>
    <name evidence="10" type="ORF">IAB27_01355</name>
</gene>
<evidence type="ECO:0000256" key="2">
    <source>
        <dbReference type="ARBA" id="ARBA00003015"/>
    </source>
</evidence>
<evidence type="ECO:0000256" key="4">
    <source>
        <dbReference type="ARBA" id="ARBA00022679"/>
    </source>
</evidence>
<evidence type="ECO:0000313" key="10">
    <source>
        <dbReference type="EMBL" id="HIQ90264.1"/>
    </source>
</evidence>
<dbReference type="GO" id="GO:0043527">
    <property type="term" value="C:tRNA methyltransferase complex"/>
    <property type="evidence" value="ECO:0007669"/>
    <property type="project" value="TreeGrafter"/>
</dbReference>
<feature type="binding site" evidence="9">
    <location>
        <position position="152"/>
    </location>
    <ligand>
        <name>substrate</name>
    </ligand>
</feature>
<feature type="binding site" evidence="9">
    <location>
        <position position="116"/>
    </location>
    <ligand>
        <name>S-adenosyl-L-methionine</name>
        <dbReference type="ChEBI" id="CHEBI:59789"/>
    </ligand>
</feature>
<dbReference type="EC" id="2.1.1.33" evidence="9"/>
<evidence type="ECO:0000256" key="7">
    <source>
        <dbReference type="ARBA" id="ARBA00060552"/>
    </source>
</evidence>
<dbReference type="NCBIfam" id="NF001080">
    <property type="entry name" value="PRK00121.2-2"/>
    <property type="match status" value="1"/>
</dbReference>
<sequence>MRLKNVKGAKEKIEASSYIIKDPETYKGKYQTLFSQNNPIHLEIGMGKGDFIIKMAKKYPNINFIGIEMFDSVMVRACEKLENEDIPNLKLIKMDAGNIENVFSKEISCIYLNFSDPWPKKRHAKRRLTSEIFLNKYDNIFKDEKTIIQKTDNRHLFEYSLISFVNHGYKISELSLDLTHDDIENETSEYEEKFIKRGLPIYMAKVYKD</sequence>
<dbReference type="InterPro" id="IPR029063">
    <property type="entry name" value="SAM-dependent_MTases_sf"/>
</dbReference>
<dbReference type="InterPro" id="IPR055361">
    <property type="entry name" value="tRNA_methyltr_TrmB_bact"/>
</dbReference>
<evidence type="ECO:0000256" key="6">
    <source>
        <dbReference type="ARBA" id="ARBA00022694"/>
    </source>
</evidence>
<dbReference type="Proteomes" id="UP000886786">
    <property type="component" value="Unassembled WGS sequence"/>
</dbReference>
<dbReference type="AlphaFoldDB" id="A0A9D0ZQ00"/>
<organism evidence="10 11">
    <name type="scientific">Candidatus Coprosoma intestinipullorum</name>
    <dbReference type="NCBI Taxonomy" id="2840752"/>
    <lineage>
        <taxon>Bacteria</taxon>
        <taxon>Bacillati</taxon>
        <taxon>Bacillota</taxon>
        <taxon>Bacillota incertae sedis</taxon>
        <taxon>Candidatus Coprosoma</taxon>
    </lineage>
</organism>
<dbReference type="PANTHER" id="PTHR23417:SF14">
    <property type="entry name" value="PENTACOTRIPEPTIDE-REPEAT REGION OF PRORP DOMAIN-CONTAINING PROTEIN"/>
    <property type="match status" value="1"/>
</dbReference>
<reference evidence="10" key="1">
    <citation type="submission" date="2020-10" db="EMBL/GenBank/DDBJ databases">
        <authorList>
            <person name="Gilroy R."/>
        </authorList>
    </citation>
    <scope>NUCLEOTIDE SEQUENCE</scope>
    <source>
        <strain evidence="10">CHK147-3167</strain>
    </source>
</reference>
<feature type="binding site" evidence="9">
    <location>
        <position position="43"/>
    </location>
    <ligand>
        <name>S-adenosyl-L-methionine</name>
        <dbReference type="ChEBI" id="CHEBI:59789"/>
    </ligand>
</feature>
<feature type="binding site" evidence="9">
    <location>
        <position position="120"/>
    </location>
    <ligand>
        <name>substrate</name>
    </ligand>
</feature>
<dbReference type="NCBIfam" id="TIGR00091">
    <property type="entry name" value="tRNA (guanosine(46)-N7)-methyltransferase TrmB"/>
    <property type="match status" value="1"/>
</dbReference>
<dbReference type="HAMAP" id="MF_01057">
    <property type="entry name" value="tRNA_methyltr_TrmB"/>
    <property type="match status" value="1"/>
</dbReference>
<dbReference type="InterPro" id="IPR003358">
    <property type="entry name" value="tRNA_(Gua-N-7)_MeTrfase_Trmb"/>
</dbReference>
<comment type="caution">
    <text evidence="10">The sequence shown here is derived from an EMBL/GenBank/DDBJ whole genome shotgun (WGS) entry which is preliminary data.</text>
</comment>
<comment type="caution">
    <text evidence="9">Lacks conserved residue(s) required for the propagation of feature annotation.</text>
</comment>
<keyword evidence="4 9" id="KW-0808">Transferase</keyword>
<name>A0A9D0ZQ00_9FIRM</name>
<dbReference type="PROSITE" id="PS51625">
    <property type="entry name" value="SAM_MT_TRMB"/>
    <property type="match status" value="1"/>
</dbReference>
<comment type="catalytic activity">
    <reaction evidence="1 9">
        <text>guanosine(46) in tRNA + S-adenosyl-L-methionine = N(7)-methylguanosine(46) in tRNA + S-adenosyl-L-homocysteine</text>
        <dbReference type="Rhea" id="RHEA:42708"/>
        <dbReference type="Rhea" id="RHEA-COMP:10188"/>
        <dbReference type="Rhea" id="RHEA-COMP:10189"/>
        <dbReference type="ChEBI" id="CHEBI:57856"/>
        <dbReference type="ChEBI" id="CHEBI:59789"/>
        <dbReference type="ChEBI" id="CHEBI:74269"/>
        <dbReference type="ChEBI" id="CHEBI:74480"/>
        <dbReference type="EC" id="2.1.1.33"/>
    </reaction>
</comment>
<evidence type="ECO:0000256" key="3">
    <source>
        <dbReference type="ARBA" id="ARBA00022603"/>
    </source>
</evidence>
<dbReference type="Pfam" id="PF02390">
    <property type="entry name" value="Methyltransf_4"/>
    <property type="match status" value="1"/>
</dbReference>
<keyword evidence="6 9" id="KW-0819">tRNA processing</keyword>
<comment type="function">
    <text evidence="2 9">Catalyzes the formation of N(7)-methylguanine at position 46 (m7G46) in tRNA.</text>
</comment>
<dbReference type="Gene3D" id="3.40.50.150">
    <property type="entry name" value="Vaccinia Virus protein VP39"/>
    <property type="match status" value="1"/>
</dbReference>
<evidence type="ECO:0000313" key="11">
    <source>
        <dbReference type="Proteomes" id="UP000886786"/>
    </source>
</evidence>